<dbReference type="SUPFAM" id="SSF53756">
    <property type="entry name" value="UDP-Glycosyltransferase/glycogen phosphorylase"/>
    <property type="match status" value="1"/>
</dbReference>
<evidence type="ECO:0000313" key="2">
    <source>
        <dbReference type="Proteomes" id="UP000244893"/>
    </source>
</evidence>
<proteinExistence type="predicted"/>
<reference evidence="1 2" key="1">
    <citation type="submission" date="2018-05" db="EMBL/GenBank/DDBJ databases">
        <title>Amnibacterium sp. M8JJ-5, whole genome shotgun sequence.</title>
        <authorList>
            <person name="Tuo L."/>
        </authorList>
    </citation>
    <scope>NUCLEOTIDE SEQUENCE [LARGE SCALE GENOMIC DNA]</scope>
    <source>
        <strain evidence="1 2">M8JJ-5</strain>
    </source>
</reference>
<comment type="caution">
    <text evidence="1">The sequence shown here is derived from an EMBL/GenBank/DDBJ whole genome shotgun (WGS) entry which is preliminary data.</text>
</comment>
<dbReference type="OrthoDB" id="4120491at2"/>
<sequence length="327" mass="34123">MKPPLHVTIGADTHGVTRYALAVAAGVGAPVVRLTDIAELHGAAGVTGDPIHLHFTDRLFGASPEDAAATVVALAASRPTTVTLHDLPQPSDGPRNEPRRSAAYRAVAQAARGVVVSSRHEAALLESIGVTGAQVIELPVERPASGTPTIGPRPAAVGVLGFIYPGKGHREVIEAVAGLDVVSSVTALGAASPGHDRDVDALRRLADANGVEFEVTGYLDDDELMSRASSVAVPVAAHRHVSASGSMVSWLEAGRRPIVLAGRYTREMAQLRPGTLSLVDPDGLARAIGAAVEDPSLTRLAAGIDLRPHLPDTAERYLRWWHDAVHA</sequence>
<name>A0A2V1HSR4_9MICO</name>
<dbReference type="RefSeq" id="WP_116755391.1">
    <property type="nucleotide sequence ID" value="NZ_JBHUEX010000001.1"/>
</dbReference>
<evidence type="ECO:0008006" key="3">
    <source>
        <dbReference type="Google" id="ProtNLM"/>
    </source>
</evidence>
<dbReference type="EMBL" id="QEOP01000001">
    <property type="protein sequence ID" value="PVZ95656.1"/>
    <property type="molecule type" value="Genomic_DNA"/>
</dbReference>
<dbReference type="Proteomes" id="UP000244893">
    <property type="component" value="Unassembled WGS sequence"/>
</dbReference>
<protein>
    <recommendedName>
        <fullName evidence="3">D-inositol 3-phosphate glycosyltransferase</fullName>
    </recommendedName>
</protein>
<organism evidence="1 2">
    <name type="scientific">Amnibacterium flavum</name>
    <dbReference type="NCBI Taxonomy" id="2173173"/>
    <lineage>
        <taxon>Bacteria</taxon>
        <taxon>Bacillati</taxon>
        <taxon>Actinomycetota</taxon>
        <taxon>Actinomycetes</taxon>
        <taxon>Micrococcales</taxon>
        <taxon>Microbacteriaceae</taxon>
        <taxon>Amnibacterium</taxon>
    </lineage>
</organism>
<keyword evidence="2" id="KW-1185">Reference proteome</keyword>
<dbReference type="AlphaFoldDB" id="A0A2V1HSR4"/>
<gene>
    <name evidence="1" type="ORF">DDQ50_04015</name>
</gene>
<evidence type="ECO:0000313" key="1">
    <source>
        <dbReference type="EMBL" id="PVZ95656.1"/>
    </source>
</evidence>
<dbReference type="Gene3D" id="3.40.50.2000">
    <property type="entry name" value="Glycogen Phosphorylase B"/>
    <property type="match status" value="1"/>
</dbReference>
<accession>A0A2V1HSR4</accession>